<evidence type="ECO:0000256" key="5">
    <source>
        <dbReference type="ARBA" id="ARBA00022741"/>
    </source>
</evidence>
<reference evidence="15" key="1">
    <citation type="submission" date="2016-01" db="EMBL/GenBank/DDBJ databases">
        <title>Reference transcriptome for the parasite Schistocephalus solidus: insights into the molecular evolution of parasitism.</title>
        <authorList>
            <person name="Hebert F.O."/>
            <person name="Grambauer S."/>
            <person name="Barber I."/>
            <person name="Landry C.R."/>
            <person name="Aubin-Horth N."/>
        </authorList>
    </citation>
    <scope>NUCLEOTIDE SEQUENCE</scope>
</reference>
<dbReference type="EC" id="6.1.1.20" evidence="3"/>
<dbReference type="SMART" id="SM00896">
    <property type="entry name" value="FDX-ACB"/>
    <property type="match status" value="1"/>
</dbReference>
<comment type="subcellular location">
    <subcellularLocation>
        <location evidence="1">Mitochondrion matrix</location>
    </subcellularLocation>
</comment>
<keyword evidence="10" id="KW-0030">Aminoacyl-tRNA synthetase</keyword>
<dbReference type="InterPro" id="IPR006195">
    <property type="entry name" value="aa-tRNA-synth_II"/>
</dbReference>
<keyword evidence="9" id="KW-0496">Mitochondrion</keyword>
<dbReference type="EMBL" id="GEEE01010604">
    <property type="protein sequence ID" value="JAP52621.1"/>
    <property type="molecule type" value="Transcribed_RNA"/>
</dbReference>
<evidence type="ECO:0000313" key="15">
    <source>
        <dbReference type="EMBL" id="JAP52621.1"/>
    </source>
</evidence>
<dbReference type="InterPro" id="IPR045864">
    <property type="entry name" value="aa-tRNA-synth_II/BPL/LPL"/>
</dbReference>
<evidence type="ECO:0000256" key="1">
    <source>
        <dbReference type="ARBA" id="ARBA00004305"/>
    </source>
</evidence>
<dbReference type="InterPro" id="IPR005121">
    <property type="entry name" value="Fdx_antiC-bd"/>
</dbReference>
<dbReference type="SUPFAM" id="SSF55681">
    <property type="entry name" value="Class II aaRS and biotin synthetases"/>
    <property type="match status" value="1"/>
</dbReference>
<evidence type="ECO:0000256" key="4">
    <source>
        <dbReference type="ARBA" id="ARBA00022598"/>
    </source>
</evidence>
<dbReference type="InterPro" id="IPR036690">
    <property type="entry name" value="Fdx_antiC-bd_sf"/>
</dbReference>
<keyword evidence="8" id="KW-0809">Transit peptide</keyword>
<dbReference type="InterPro" id="IPR004530">
    <property type="entry name" value="Phe-tRNA-synth_IIc_mito"/>
</dbReference>
<dbReference type="SUPFAM" id="SSF54991">
    <property type="entry name" value="Anticodon-binding domain of PheRS"/>
    <property type="match status" value="1"/>
</dbReference>
<dbReference type="GO" id="GO:0004826">
    <property type="term" value="F:phenylalanine-tRNA ligase activity"/>
    <property type="evidence" value="ECO:0007669"/>
    <property type="project" value="UniProtKB-EC"/>
</dbReference>
<sequence length="493" mass="56234">MKVAMSPTISRALLWRQVKFFGSSGGLEMNRTRTSSATNVSRPERISLCGQSYPIDHSYNLSPKIIQLLSRRLHNQLYHPLWLIKSRIVDFFYKRPSHVKKWSSSPMFSVHDSLSPVVSTEHNFDSLLVPPDHVSRRRTDTYYVNVSTVLRSHTSAHESDLISSGLDAFLVTGDVYRRDDIDALHYPAFHQLEGVRLFSRDELFRDAIDPSACLTLFEPGTASQRCVGLEIPPSSALPPDRQPWHSMETVLSLEFQLKSVLEELAVQLFGKDTPMRWVSAYFPFTHPSWELEIQTGVRTGDSVDGWTEMLGCGILRQEILDKCGVTNKAAYAFGLGLERWAMKLYDIPDIRLFWSQDPGFLNQFKTSDINKSITYKAISHFPPCPLDISFWLPCTLHPDAVTDTSDIGKTEAAPDKMLAFERDLFELIRGVAGDLVEQVKLIDTFFDKKSSRTSLCYRVVYRDHHRTLTMDEVRPLHLKIGRLAESNLHVKVR</sequence>
<comment type="similarity">
    <text evidence="2">Belongs to the class-II aminoacyl-tRNA synthetase family.</text>
</comment>
<evidence type="ECO:0000256" key="11">
    <source>
        <dbReference type="ARBA" id="ARBA00031194"/>
    </source>
</evidence>
<dbReference type="PROSITE" id="PS50862">
    <property type="entry name" value="AA_TRNA_LIGASE_II"/>
    <property type="match status" value="1"/>
</dbReference>
<accession>A0A0X3PL23</accession>
<evidence type="ECO:0000256" key="10">
    <source>
        <dbReference type="ARBA" id="ARBA00023146"/>
    </source>
</evidence>
<dbReference type="Gene3D" id="3.30.70.380">
    <property type="entry name" value="Ferrodoxin-fold anticodon-binding domain"/>
    <property type="match status" value="1"/>
</dbReference>
<evidence type="ECO:0000256" key="3">
    <source>
        <dbReference type="ARBA" id="ARBA00012814"/>
    </source>
</evidence>
<feature type="domain" description="FDX-ACB" evidence="14">
    <location>
        <begin position="379"/>
        <end position="493"/>
    </location>
</feature>
<proteinExistence type="inferred from homology"/>
<name>A0A0X3PL23_SCHSO</name>
<keyword evidence="4 15" id="KW-0436">Ligase</keyword>
<dbReference type="GO" id="GO:0005759">
    <property type="term" value="C:mitochondrial matrix"/>
    <property type="evidence" value="ECO:0007669"/>
    <property type="project" value="UniProtKB-SubCell"/>
</dbReference>
<keyword evidence="5" id="KW-0547">Nucleotide-binding</keyword>
<evidence type="ECO:0000256" key="12">
    <source>
        <dbReference type="ARBA" id="ARBA00049255"/>
    </source>
</evidence>
<dbReference type="PANTHER" id="PTHR11538">
    <property type="entry name" value="PHENYLALANYL-TRNA SYNTHETASE"/>
    <property type="match status" value="1"/>
</dbReference>
<evidence type="ECO:0000256" key="2">
    <source>
        <dbReference type="ARBA" id="ARBA00008226"/>
    </source>
</evidence>
<dbReference type="GO" id="GO:0005524">
    <property type="term" value="F:ATP binding"/>
    <property type="evidence" value="ECO:0007669"/>
    <property type="project" value="UniProtKB-KW"/>
</dbReference>
<organism evidence="15">
    <name type="scientific">Schistocephalus solidus</name>
    <name type="common">Tapeworm</name>
    <dbReference type="NCBI Taxonomy" id="70667"/>
    <lineage>
        <taxon>Eukaryota</taxon>
        <taxon>Metazoa</taxon>
        <taxon>Spiralia</taxon>
        <taxon>Lophotrochozoa</taxon>
        <taxon>Platyhelminthes</taxon>
        <taxon>Cestoda</taxon>
        <taxon>Eucestoda</taxon>
        <taxon>Diphyllobothriidea</taxon>
        <taxon>Diphyllobothriidae</taxon>
        <taxon>Schistocephalus</taxon>
    </lineage>
</organism>
<comment type="catalytic activity">
    <reaction evidence="12">
        <text>tRNA(Phe) + L-phenylalanine + ATP = L-phenylalanyl-tRNA(Phe) + AMP + diphosphate + H(+)</text>
        <dbReference type="Rhea" id="RHEA:19413"/>
        <dbReference type="Rhea" id="RHEA-COMP:9668"/>
        <dbReference type="Rhea" id="RHEA-COMP:9699"/>
        <dbReference type="ChEBI" id="CHEBI:15378"/>
        <dbReference type="ChEBI" id="CHEBI:30616"/>
        <dbReference type="ChEBI" id="CHEBI:33019"/>
        <dbReference type="ChEBI" id="CHEBI:58095"/>
        <dbReference type="ChEBI" id="CHEBI:78442"/>
        <dbReference type="ChEBI" id="CHEBI:78531"/>
        <dbReference type="ChEBI" id="CHEBI:456215"/>
        <dbReference type="EC" id="6.1.1.20"/>
    </reaction>
</comment>
<evidence type="ECO:0000259" key="13">
    <source>
        <dbReference type="PROSITE" id="PS50862"/>
    </source>
</evidence>
<dbReference type="PROSITE" id="PS51447">
    <property type="entry name" value="FDX_ACB"/>
    <property type="match status" value="1"/>
</dbReference>
<dbReference type="FunFam" id="3.30.70.380:FF:000002">
    <property type="entry name" value="phenylalanine--tRNA ligase, mitochondrial"/>
    <property type="match status" value="1"/>
</dbReference>
<dbReference type="Pfam" id="PF01409">
    <property type="entry name" value="tRNA-synt_2d"/>
    <property type="match status" value="2"/>
</dbReference>
<evidence type="ECO:0000256" key="8">
    <source>
        <dbReference type="ARBA" id="ARBA00022946"/>
    </source>
</evidence>
<evidence type="ECO:0000256" key="7">
    <source>
        <dbReference type="ARBA" id="ARBA00022917"/>
    </source>
</evidence>
<feature type="domain" description="Aminoacyl-transfer RNA synthetases class-II family profile" evidence="13">
    <location>
        <begin position="173"/>
        <end position="358"/>
    </location>
</feature>
<dbReference type="InterPro" id="IPR002319">
    <property type="entry name" value="Phenylalanyl-tRNA_Synthase"/>
</dbReference>
<dbReference type="PANTHER" id="PTHR11538:SF41">
    <property type="entry name" value="PHENYLALANINE--TRNA LIGASE, MITOCHONDRIAL"/>
    <property type="match status" value="1"/>
</dbReference>
<dbReference type="NCBIfam" id="TIGR00469">
    <property type="entry name" value="pheS_mito"/>
    <property type="match status" value="1"/>
</dbReference>
<protein>
    <recommendedName>
        <fullName evidence="3">phenylalanine--tRNA ligase</fullName>
        <ecNumber evidence="3">6.1.1.20</ecNumber>
    </recommendedName>
    <alternativeName>
        <fullName evidence="11">Phenylalanyl-tRNA synthetase</fullName>
    </alternativeName>
</protein>
<dbReference type="AlphaFoldDB" id="A0A0X3PL23"/>
<dbReference type="Gene3D" id="3.30.930.10">
    <property type="entry name" value="Bira Bifunctional Protein, Domain 2"/>
    <property type="match status" value="1"/>
</dbReference>
<evidence type="ECO:0000256" key="6">
    <source>
        <dbReference type="ARBA" id="ARBA00022840"/>
    </source>
</evidence>
<evidence type="ECO:0000256" key="9">
    <source>
        <dbReference type="ARBA" id="ARBA00023128"/>
    </source>
</evidence>
<keyword evidence="7" id="KW-0648">Protein biosynthesis</keyword>
<dbReference type="GO" id="GO:0006432">
    <property type="term" value="P:phenylalanyl-tRNA aminoacylation"/>
    <property type="evidence" value="ECO:0007669"/>
    <property type="project" value="InterPro"/>
</dbReference>
<keyword evidence="6" id="KW-0067">ATP-binding</keyword>
<dbReference type="Pfam" id="PF03147">
    <property type="entry name" value="FDX-ACB"/>
    <property type="match status" value="1"/>
</dbReference>
<evidence type="ECO:0000259" key="14">
    <source>
        <dbReference type="PROSITE" id="PS51447"/>
    </source>
</evidence>
<gene>
    <name evidence="15" type="primary">SYFM</name>
    <name evidence="15" type="ORF">TR124437</name>
</gene>
<dbReference type="GO" id="GO:0000049">
    <property type="term" value="F:tRNA binding"/>
    <property type="evidence" value="ECO:0007669"/>
    <property type="project" value="InterPro"/>
</dbReference>